<name>A0A2A3YP99_9MICO</name>
<sequence length="100" mass="11322">MEVTAYLEPLNDPTRVSSYLVRIWIRGRNELYGWNTSDWCLTDVGSVEDAIAWARERAAGSPCEVLLVTEQEALLRLWGSEPEDSAQTITVPLRWVGGQR</sequence>
<evidence type="ECO:0000313" key="2">
    <source>
        <dbReference type="Proteomes" id="UP000218598"/>
    </source>
</evidence>
<gene>
    <name evidence="1" type="ORF">CIK66_00750</name>
</gene>
<dbReference type="AlphaFoldDB" id="A0A2A3YP99"/>
<organism evidence="1 2">
    <name type="scientific">Brachybacterium alimentarium</name>
    <dbReference type="NCBI Taxonomy" id="47845"/>
    <lineage>
        <taxon>Bacteria</taxon>
        <taxon>Bacillati</taxon>
        <taxon>Actinomycetota</taxon>
        <taxon>Actinomycetes</taxon>
        <taxon>Micrococcales</taxon>
        <taxon>Dermabacteraceae</taxon>
        <taxon>Brachybacterium</taxon>
    </lineage>
</organism>
<comment type="caution">
    <text evidence="1">The sequence shown here is derived from an EMBL/GenBank/DDBJ whole genome shotgun (WGS) entry which is preliminary data.</text>
</comment>
<dbReference type="Proteomes" id="UP000218598">
    <property type="component" value="Unassembled WGS sequence"/>
</dbReference>
<keyword evidence="2" id="KW-1185">Reference proteome</keyword>
<dbReference type="EMBL" id="NRGR01000001">
    <property type="protein sequence ID" value="PCC41121.1"/>
    <property type="molecule type" value="Genomic_DNA"/>
</dbReference>
<reference evidence="1 2" key="1">
    <citation type="journal article" date="2017" name="Elife">
        <title>Extensive horizontal gene transfer in cheese-associated bacteria.</title>
        <authorList>
            <person name="Bonham K.S."/>
            <person name="Wolfe B.E."/>
            <person name="Dutton R.J."/>
        </authorList>
    </citation>
    <scope>NUCLEOTIDE SEQUENCE [LARGE SCALE GENOMIC DNA]</scope>
    <source>
        <strain evidence="1 2">341_9</strain>
    </source>
</reference>
<proteinExistence type="predicted"/>
<evidence type="ECO:0000313" key="1">
    <source>
        <dbReference type="EMBL" id="PCC41121.1"/>
    </source>
</evidence>
<accession>A0A2A3YP99</accession>
<protein>
    <submittedName>
        <fullName evidence="1">Uncharacterized protein</fullName>
    </submittedName>
</protein>